<organism evidence="2 3">
    <name type="scientific">Macrosiphum euphorbiae</name>
    <name type="common">potato aphid</name>
    <dbReference type="NCBI Taxonomy" id="13131"/>
    <lineage>
        <taxon>Eukaryota</taxon>
        <taxon>Metazoa</taxon>
        <taxon>Ecdysozoa</taxon>
        <taxon>Arthropoda</taxon>
        <taxon>Hexapoda</taxon>
        <taxon>Insecta</taxon>
        <taxon>Pterygota</taxon>
        <taxon>Neoptera</taxon>
        <taxon>Paraneoptera</taxon>
        <taxon>Hemiptera</taxon>
        <taxon>Sternorrhyncha</taxon>
        <taxon>Aphidomorpha</taxon>
        <taxon>Aphidoidea</taxon>
        <taxon>Aphididae</taxon>
        <taxon>Macrosiphini</taxon>
        <taxon>Macrosiphum</taxon>
    </lineage>
</organism>
<reference evidence="2 3" key="1">
    <citation type="submission" date="2023-01" db="EMBL/GenBank/DDBJ databases">
        <authorList>
            <person name="Whitehead M."/>
        </authorList>
    </citation>
    <scope>NUCLEOTIDE SEQUENCE [LARGE SCALE GENOMIC DNA]</scope>
</reference>
<dbReference type="InterPro" id="IPR036691">
    <property type="entry name" value="Endo/exonu/phosph_ase_sf"/>
</dbReference>
<dbReference type="SUPFAM" id="SSF56219">
    <property type="entry name" value="DNase I-like"/>
    <property type="match status" value="1"/>
</dbReference>
<dbReference type="GO" id="GO:0071897">
    <property type="term" value="P:DNA biosynthetic process"/>
    <property type="evidence" value="ECO:0007669"/>
    <property type="project" value="UniProtKB-ARBA"/>
</dbReference>
<dbReference type="InterPro" id="IPR043502">
    <property type="entry name" value="DNA/RNA_pol_sf"/>
</dbReference>
<evidence type="ECO:0000259" key="1">
    <source>
        <dbReference type="PROSITE" id="PS50878"/>
    </source>
</evidence>
<dbReference type="Pfam" id="PF14529">
    <property type="entry name" value="Exo_endo_phos_2"/>
    <property type="match status" value="1"/>
</dbReference>
<dbReference type="SUPFAM" id="SSF56672">
    <property type="entry name" value="DNA/RNA polymerases"/>
    <property type="match status" value="1"/>
</dbReference>
<keyword evidence="3" id="KW-1185">Reference proteome</keyword>
<dbReference type="Pfam" id="PF00078">
    <property type="entry name" value="RVT_1"/>
    <property type="match status" value="1"/>
</dbReference>
<dbReference type="InterPro" id="IPR000477">
    <property type="entry name" value="RT_dom"/>
</dbReference>
<comment type="caution">
    <text evidence="2">The sequence shown here is derived from an EMBL/GenBank/DDBJ whole genome shotgun (WGS) entry which is preliminary data.</text>
</comment>
<protein>
    <recommendedName>
        <fullName evidence="1">Reverse transcriptase domain-containing protein</fullName>
    </recommendedName>
</protein>
<sequence length="956" mass="106466">MINGTIYGFENCRQAASSDNPGAVIVILEPRLRVIEMAGLSSQHVVAVKITRGSDTDAVTVVSAYFKYNMPTHNFIAKLRTILERENRTIIGADVNGHSPLWHCNDTNDRGSQTVDLIEEFNLTIINQESEITTYNRDGMGSSNIDVTMATPRTASMVRDWSVTDETDSDHNVLSFYVDLRTDRSPRVVSHRYNTKRAEWAKFASCLCNQRAIIDRSNVDTYARTLVCAIQNAAAGSTPKAGAADRRAGKQSWWTAELSTAKKALDRMRRLGLQRTDRPSYNQARNSYVAHIRSAKLAAWRCFAGDINANTWGKAFSWAKCGCRSRKVPSTMTCPDGSMTETLDETAQVLLGSFFPREGQKRDLIRSGPLDNYGGTVDAERVRAAIWRMRPGKAPGADGITAGLLRKAWPILGEVVRLFRTCIIEATFPQSWKCANLVVLLKQGKKDATNPKSYRPISLLPTMAKALETLIIQDLETETELNSYGQQHGFVPGRSTITAMKSLYDWIHGSNSRHVFGVFLDITGAFDNVGWFPLMSRLDVLGASIRTMRLIQSYLVNRSASIVIEGKRYQRIIESGCPQGSQLGPTLWKVAMTEIGNMQLDNTANMVLYADDIALTVAAARPQTAHGRIERYLDGLKAWAKAYELEFSPTKSQLLSLKGGLKPGYSVGFGSGENDARIVAGATAKYLGVILDPRESFWDHVSSLKKKSDGMYRRLRQMTSANWGMGRAAAKAIYEAVFLPRVTYAAEIWAEGACTLKKSIAALGSMQREPLRAITSSYKTASTNCLSVVAGVLPLDLEVRRVALKCKLRTGGMTNDEYEMGLSALMEEWQVRYDSVDKGDWTKFMIPDVARRCELPLVLDHYTTQFLTGHGDFRSKLYSFKLQPSPNCACGNGAETVRHVLLACTRTQEFREELITVMIEEGVAWPPERGAFLSTRRTYEALRKFSERSLKNRTDR</sequence>
<gene>
    <name evidence="2" type="ORF">MEUPH1_LOCUS29175</name>
</gene>
<accession>A0AAV0Y8T6</accession>
<dbReference type="AlphaFoldDB" id="A0AAV0Y8T6"/>
<name>A0AAV0Y8T6_9HEMI</name>
<feature type="domain" description="Reverse transcriptase" evidence="1">
    <location>
        <begin position="421"/>
        <end position="691"/>
    </location>
</feature>
<proteinExistence type="predicted"/>
<dbReference type="EMBL" id="CARXXK010001361">
    <property type="protein sequence ID" value="CAI6375716.1"/>
    <property type="molecule type" value="Genomic_DNA"/>
</dbReference>
<dbReference type="PROSITE" id="PS50878">
    <property type="entry name" value="RT_POL"/>
    <property type="match status" value="1"/>
</dbReference>
<dbReference type="Gene3D" id="3.60.10.10">
    <property type="entry name" value="Endonuclease/exonuclease/phosphatase"/>
    <property type="match status" value="1"/>
</dbReference>
<dbReference type="GO" id="GO:0003824">
    <property type="term" value="F:catalytic activity"/>
    <property type="evidence" value="ECO:0007669"/>
    <property type="project" value="InterPro"/>
</dbReference>
<dbReference type="CDD" id="cd01650">
    <property type="entry name" value="RT_nLTR_like"/>
    <property type="match status" value="1"/>
</dbReference>
<dbReference type="PANTHER" id="PTHR33481">
    <property type="entry name" value="REVERSE TRANSCRIPTASE"/>
    <property type="match status" value="1"/>
</dbReference>
<dbReference type="PANTHER" id="PTHR33481:SF1">
    <property type="entry name" value="ENDONUCLEASE_EXONUCLEASE_PHOSPHATASE DOMAIN-CONTAINING PROTEIN-RELATED"/>
    <property type="match status" value="1"/>
</dbReference>
<dbReference type="InterPro" id="IPR005135">
    <property type="entry name" value="Endo/exonuclease/phosphatase"/>
</dbReference>
<dbReference type="Proteomes" id="UP001160148">
    <property type="component" value="Unassembled WGS sequence"/>
</dbReference>
<evidence type="ECO:0000313" key="3">
    <source>
        <dbReference type="Proteomes" id="UP001160148"/>
    </source>
</evidence>
<evidence type="ECO:0000313" key="2">
    <source>
        <dbReference type="EMBL" id="CAI6375716.1"/>
    </source>
</evidence>